<evidence type="ECO:0000313" key="17">
    <source>
        <dbReference type="Proteomes" id="UP000292052"/>
    </source>
</evidence>
<dbReference type="PRINTS" id="PR00465">
    <property type="entry name" value="EP450IV"/>
</dbReference>
<gene>
    <name evidence="16" type="ORF">BDFB_014813</name>
</gene>
<reference evidence="16 17" key="1">
    <citation type="submission" date="2017-03" db="EMBL/GenBank/DDBJ databases">
        <title>Genome of the blue death feigning beetle - Asbolus verrucosus.</title>
        <authorList>
            <person name="Rider S.D."/>
        </authorList>
    </citation>
    <scope>NUCLEOTIDE SEQUENCE [LARGE SCALE GENOMIC DNA]</scope>
    <source>
        <strain evidence="16">Butters</strain>
        <tissue evidence="16">Head and leg muscle</tissue>
    </source>
</reference>
<dbReference type="Gene3D" id="1.10.630.10">
    <property type="entry name" value="Cytochrome P450"/>
    <property type="match status" value="1"/>
</dbReference>
<dbReference type="EMBL" id="QDEB01121977">
    <property type="protein sequence ID" value="RZB40136.1"/>
    <property type="molecule type" value="Genomic_DNA"/>
</dbReference>
<dbReference type="PANTHER" id="PTHR24292:SF54">
    <property type="entry name" value="CYP9F3-RELATED"/>
    <property type="match status" value="1"/>
</dbReference>
<evidence type="ECO:0000313" key="16">
    <source>
        <dbReference type="EMBL" id="RZB40136.1"/>
    </source>
</evidence>
<keyword evidence="11 14" id="KW-0408">Iron</keyword>
<evidence type="ECO:0000256" key="8">
    <source>
        <dbReference type="ARBA" id="ARBA00022824"/>
    </source>
</evidence>
<evidence type="ECO:0000256" key="1">
    <source>
        <dbReference type="ARBA" id="ARBA00001971"/>
    </source>
</evidence>
<evidence type="ECO:0000256" key="13">
    <source>
        <dbReference type="ARBA" id="ARBA00023136"/>
    </source>
</evidence>
<dbReference type="InterPro" id="IPR036396">
    <property type="entry name" value="Cyt_P450_sf"/>
</dbReference>
<keyword evidence="17" id="KW-1185">Reference proteome</keyword>
<dbReference type="AlphaFoldDB" id="A0A482VAA2"/>
<name>A0A482VAA2_ASBVE</name>
<comment type="cofactor">
    <cofactor evidence="1 14">
        <name>heme</name>
        <dbReference type="ChEBI" id="CHEBI:30413"/>
    </cofactor>
</comment>
<comment type="subcellular location">
    <subcellularLocation>
        <location evidence="4">Endoplasmic reticulum membrane</location>
        <topology evidence="4">Peripheral membrane protein</topology>
    </subcellularLocation>
    <subcellularLocation>
        <location evidence="3">Microsome membrane</location>
        <topology evidence="3">Peripheral membrane protein</topology>
    </subcellularLocation>
</comment>
<dbReference type="PROSITE" id="PS00086">
    <property type="entry name" value="CYTOCHROME_P450"/>
    <property type="match status" value="1"/>
</dbReference>
<dbReference type="InterPro" id="IPR050476">
    <property type="entry name" value="Insect_CytP450_Detox"/>
</dbReference>
<accession>A0A482VAA2</accession>
<evidence type="ECO:0000256" key="14">
    <source>
        <dbReference type="PIRSR" id="PIRSR602403-1"/>
    </source>
</evidence>
<proteinExistence type="inferred from homology"/>
<evidence type="ECO:0000256" key="12">
    <source>
        <dbReference type="ARBA" id="ARBA00023033"/>
    </source>
</evidence>
<dbReference type="Pfam" id="PF00067">
    <property type="entry name" value="p450"/>
    <property type="match status" value="1"/>
</dbReference>
<keyword evidence="9" id="KW-0492">Microsome</keyword>
<sequence>MCFMSYELGVNPDVQERLIREVDETMETCNGKLTYEALLSMKYMDMVVSESLRKWPNAVTTDRLCIKPYTIQAKNADEKPLLLEKNTTVWIPIFALHRNPQHFPDPDKFDPERFNDENKGNIKPYTYLPFGAGPRNCIGSRFALLETKTLFFYILSKFEIVPVEKTQIPVQLSRKQFNLTSEGGFWFGLKRRAK</sequence>
<dbReference type="GO" id="GO:0005506">
    <property type="term" value="F:iron ion binding"/>
    <property type="evidence" value="ECO:0007669"/>
    <property type="project" value="InterPro"/>
</dbReference>
<dbReference type="GO" id="GO:0020037">
    <property type="term" value="F:heme binding"/>
    <property type="evidence" value="ECO:0007669"/>
    <property type="project" value="InterPro"/>
</dbReference>
<comment type="caution">
    <text evidence="16">The sequence shown here is derived from an EMBL/GenBank/DDBJ whole genome shotgun (WGS) entry which is preliminary data.</text>
</comment>
<dbReference type="STRING" id="1661398.A0A482VAA2"/>
<dbReference type="GO" id="GO:0016705">
    <property type="term" value="F:oxidoreductase activity, acting on paired donors, with incorporation or reduction of molecular oxygen"/>
    <property type="evidence" value="ECO:0007669"/>
    <property type="project" value="InterPro"/>
</dbReference>
<protein>
    <submittedName>
        <fullName evidence="16">p450 domain containing protein</fullName>
    </submittedName>
</protein>
<evidence type="ECO:0000256" key="15">
    <source>
        <dbReference type="RuleBase" id="RU000461"/>
    </source>
</evidence>
<organism evidence="16 17">
    <name type="scientific">Asbolus verrucosus</name>
    <name type="common">Desert ironclad beetle</name>
    <dbReference type="NCBI Taxonomy" id="1661398"/>
    <lineage>
        <taxon>Eukaryota</taxon>
        <taxon>Metazoa</taxon>
        <taxon>Ecdysozoa</taxon>
        <taxon>Arthropoda</taxon>
        <taxon>Hexapoda</taxon>
        <taxon>Insecta</taxon>
        <taxon>Pterygota</taxon>
        <taxon>Neoptera</taxon>
        <taxon>Endopterygota</taxon>
        <taxon>Coleoptera</taxon>
        <taxon>Polyphaga</taxon>
        <taxon>Cucujiformia</taxon>
        <taxon>Tenebrionidae</taxon>
        <taxon>Pimeliinae</taxon>
        <taxon>Asbolus</taxon>
    </lineage>
</organism>
<feature type="binding site" description="axial binding residue" evidence="14">
    <location>
        <position position="137"/>
    </location>
    <ligand>
        <name>heme</name>
        <dbReference type="ChEBI" id="CHEBI:30413"/>
    </ligand>
    <ligandPart>
        <name>Fe</name>
        <dbReference type="ChEBI" id="CHEBI:18248"/>
    </ligandPart>
</feature>
<keyword evidence="8" id="KW-0256">Endoplasmic reticulum</keyword>
<keyword evidence="12 15" id="KW-0503">Monooxygenase</keyword>
<dbReference type="InterPro" id="IPR017972">
    <property type="entry name" value="Cyt_P450_CS"/>
</dbReference>
<evidence type="ECO:0000256" key="3">
    <source>
        <dbReference type="ARBA" id="ARBA00004174"/>
    </source>
</evidence>
<keyword evidence="6 14" id="KW-0349">Heme</keyword>
<comment type="function">
    <text evidence="2">May be involved in the metabolism of insect hormones and in the breakdown of synthetic insecticides.</text>
</comment>
<dbReference type="InterPro" id="IPR001128">
    <property type="entry name" value="Cyt_P450"/>
</dbReference>
<evidence type="ECO:0000256" key="6">
    <source>
        <dbReference type="ARBA" id="ARBA00022617"/>
    </source>
</evidence>
<comment type="similarity">
    <text evidence="5 15">Belongs to the cytochrome P450 family.</text>
</comment>
<keyword evidence="10 15" id="KW-0560">Oxidoreductase</keyword>
<evidence type="ECO:0000256" key="4">
    <source>
        <dbReference type="ARBA" id="ARBA00004406"/>
    </source>
</evidence>
<keyword evidence="13" id="KW-0472">Membrane</keyword>
<evidence type="ECO:0000256" key="11">
    <source>
        <dbReference type="ARBA" id="ARBA00023004"/>
    </source>
</evidence>
<dbReference type="OrthoDB" id="2789670at2759"/>
<dbReference type="InterPro" id="IPR002403">
    <property type="entry name" value="Cyt_P450_E_grp-IV"/>
</dbReference>
<keyword evidence="7 14" id="KW-0479">Metal-binding</keyword>
<evidence type="ECO:0000256" key="7">
    <source>
        <dbReference type="ARBA" id="ARBA00022723"/>
    </source>
</evidence>
<evidence type="ECO:0000256" key="5">
    <source>
        <dbReference type="ARBA" id="ARBA00010617"/>
    </source>
</evidence>
<dbReference type="Proteomes" id="UP000292052">
    <property type="component" value="Unassembled WGS sequence"/>
</dbReference>
<evidence type="ECO:0000256" key="9">
    <source>
        <dbReference type="ARBA" id="ARBA00022848"/>
    </source>
</evidence>
<dbReference type="SUPFAM" id="SSF48264">
    <property type="entry name" value="Cytochrome P450"/>
    <property type="match status" value="1"/>
</dbReference>
<evidence type="ECO:0000256" key="2">
    <source>
        <dbReference type="ARBA" id="ARBA00003690"/>
    </source>
</evidence>
<dbReference type="PRINTS" id="PR00385">
    <property type="entry name" value="P450"/>
</dbReference>
<dbReference type="GO" id="GO:0005789">
    <property type="term" value="C:endoplasmic reticulum membrane"/>
    <property type="evidence" value="ECO:0007669"/>
    <property type="project" value="UniProtKB-SubCell"/>
</dbReference>
<dbReference type="GO" id="GO:0004497">
    <property type="term" value="F:monooxygenase activity"/>
    <property type="evidence" value="ECO:0007669"/>
    <property type="project" value="UniProtKB-KW"/>
</dbReference>
<evidence type="ECO:0000256" key="10">
    <source>
        <dbReference type="ARBA" id="ARBA00023002"/>
    </source>
</evidence>
<dbReference type="PANTHER" id="PTHR24292">
    <property type="entry name" value="CYTOCHROME P450"/>
    <property type="match status" value="1"/>
</dbReference>